<dbReference type="SUPFAM" id="SSF54534">
    <property type="entry name" value="FKBP-like"/>
    <property type="match status" value="1"/>
</dbReference>
<dbReference type="Pfam" id="PF23322">
    <property type="entry name" value="PPIase_AIP"/>
    <property type="match status" value="1"/>
</dbReference>
<dbReference type="Gene3D" id="1.25.40.10">
    <property type="entry name" value="Tetratricopeptide repeat domain"/>
    <property type="match status" value="1"/>
</dbReference>
<dbReference type="EMBL" id="VVIM01000010">
    <property type="protein sequence ID" value="KAB0792626.1"/>
    <property type="molecule type" value="Genomic_DNA"/>
</dbReference>
<dbReference type="SUPFAM" id="SSF48452">
    <property type="entry name" value="TPR-like"/>
    <property type="match status" value="1"/>
</dbReference>
<dbReference type="InParanoid" id="A0A5N4A5L3"/>
<dbReference type="PANTHER" id="PTHR11242">
    <property type="entry name" value="ARYL HYDROCARBON RECEPTOR INTERACTING PROTEIN RELATED"/>
    <property type="match status" value="1"/>
</dbReference>
<evidence type="ECO:0000256" key="3">
    <source>
        <dbReference type="ARBA" id="ARBA00022737"/>
    </source>
</evidence>
<evidence type="ECO:0000313" key="6">
    <source>
        <dbReference type="EMBL" id="KAB0792626.1"/>
    </source>
</evidence>
<dbReference type="InterPro" id="IPR056277">
    <property type="entry name" value="PPIase_AIP"/>
</dbReference>
<reference evidence="6 7" key="1">
    <citation type="journal article" date="2018" name="Elife">
        <title>Firefly genomes illuminate parallel origins of bioluminescence in beetles.</title>
        <authorList>
            <person name="Fallon T.R."/>
            <person name="Lower S.E."/>
            <person name="Chang C.H."/>
            <person name="Bessho-Uehara M."/>
            <person name="Martin G.J."/>
            <person name="Bewick A.J."/>
            <person name="Behringer M."/>
            <person name="Debat H.J."/>
            <person name="Wong I."/>
            <person name="Day J.C."/>
            <person name="Suvorov A."/>
            <person name="Silva C.J."/>
            <person name="Stanger-Hall K.F."/>
            <person name="Hall D.W."/>
            <person name="Schmitz R.J."/>
            <person name="Nelson D.R."/>
            <person name="Lewis S.M."/>
            <person name="Shigenobu S."/>
            <person name="Bybee S.M."/>
            <person name="Larracuente A.M."/>
            <person name="Oba Y."/>
            <person name="Weng J.K."/>
        </authorList>
    </citation>
    <scope>NUCLEOTIDE SEQUENCE [LARGE SCALE GENOMIC DNA]</scope>
    <source>
        <strain evidence="6">1611_PpyrPB1</strain>
        <tissue evidence="6">Whole body</tissue>
    </source>
</reference>
<keyword evidence="2" id="KW-0963">Cytoplasm</keyword>
<evidence type="ECO:0000256" key="1">
    <source>
        <dbReference type="ARBA" id="ARBA00004496"/>
    </source>
</evidence>
<dbReference type="FunFam" id="1.25.40.10:FF:000052">
    <property type="entry name" value="Aryl-hydrocarbon-interacting protein-like 1"/>
    <property type="match status" value="1"/>
</dbReference>
<name>A0A5N4A5L3_PHOPY</name>
<dbReference type="SMART" id="SM00028">
    <property type="entry name" value="TPR"/>
    <property type="match status" value="3"/>
</dbReference>
<evidence type="ECO:0000256" key="2">
    <source>
        <dbReference type="ARBA" id="ARBA00022490"/>
    </source>
</evidence>
<gene>
    <name evidence="6" type="ORF">PPYR_14585</name>
</gene>
<feature type="domain" description="AIP/AIPL N-terminal FKBP-type PPIase" evidence="5">
    <location>
        <begin position="18"/>
        <end position="151"/>
    </location>
</feature>
<comment type="caution">
    <text evidence="6">The sequence shown here is derived from an EMBL/GenBank/DDBJ whole genome shotgun (WGS) entry which is preliminary data.</text>
</comment>
<evidence type="ECO:0000313" key="7">
    <source>
        <dbReference type="Proteomes" id="UP000327044"/>
    </source>
</evidence>
<dbReference type="FunCoup" id="A0A5N4A5L3">
    <property type="interactions" value="404"/>
</dbReference>
<accession>A0A5N4A5L3</accession>
<dbReference type="GO" id="GO:0003755">
    <property type="term" value="F:peptidyl-prolyl cis-trans isomerase activity"/>
    <property type="evidence" value="ECO:0007669"/>
    <property type="project" value="InterPro"/>
</dbReference>
<evidence type="ECO:0000256" key="4">
    <source>
        <dbReference type="ARBA" id="ARBA00022803"/>
    </source>
</evidence>
<dbReference type="PANTHER" id="PTHR11242:SF0">
    <property type="entry name" value="TPR_REGION DOMAIN-CONTAINING PROTEIN"/>
    <property type="match status" value="1"/>
</dbReference>
<comment type="subcellular location">
    <subcellularLocation>
        <location evidence="1">Cytoplasm</location>
    </subcellularLocation>
</comment>
<keyword evidence="3" id="KW-0677">Repeat</keyword>
<dbReference type="InterPro" id="IPR019734">
    <property type="entry name" value="TPR_rpt"/>
</dbReference>
<dbReference type="InterPro" id="IPR011990">
    <property type="entry name" value="TPR-like_helical_dom_sf"/>
</dbReference>
<proteinExistence type="predicted"/>
<dbReference type="InterPro" id="IPR039663">
    <property type="entry name" value="AIP/AIPL1/TTC9"/>
</dbReference>
<dbReference type="Proteomes" id="UP000327044">
    <property type="component" value="Unassembled WGS sequence"/>
</dbReference>
<dbReference type="GO" id="GO:0005737">
    <property type="term" value="C:cytoplasm"/>
    <property type="evidence" value="ECO:0007669"/>
    <property type="project" value="UniProtKB-SubCell"/>
</dbReference>
<sequence>MSTSISGDPKIIKKVLHAGSKAVNFGNDCKVQFHFQTRLCDQDKTLLDDSRRMGDGKPLEIILGRKFKFELWEAIVQCMAIGEVSQFTVSKDLLTQYPFVSKTLRDVHLPADKRNNHRCVMTAHQHGIGHDDLNRLMSNPADLEFTIELVKVEEPNEYQKESWQMNELEQVDRVHELKELGNAEYKSSNHEAASKMYAEAIGILERLMIKEKPQSEEWNDLNKMKIPLLSNYSQCMMAKGDFYAVIEHCTSVLKIEPDNVKALFRRAKAHIGAWNPTEARADFERVVKLDHGLAASVKKEIDVLDQLIKSKDGTDKQLFKGMFSK</sequence>
<dbReference type="InterPro" id="IPR046357">
    <property type="entry name" value="PPIase_dom_sf"/>
</dbReference>
<dbReference type="Gene3D" id="3.10.50.40">
    <property type="match status" value="1"/>
</dbReference>
<dbReference type="OrthoDB" id="5829758at2759"/>
<keyword evidence="4" id="KW-0802">TPR repeat</keyword>
<organism evidence="6 7">
    <name type="scientific">Photinus pyralis</name>
    <name type="common">Common eastern firefly</name>
    <name type="synonym">Lampyris pyralis</name>
    <dbReference type="NCBI Taxonomy" id="7054"/>
    <lineage>
        <taxon>Eukaryota</taxon>
        <taxon>Metazoa</taxon>
        <taxon>Ecdysozoa</taxon>
        <taxon>Arthropoda</taxon>
        <taxon>Hexapoda</taxon>
        <taxon>Insecta</taxon>
        <taxon>Pterygota</taxon>
        <taxon>Neoptera</taxon>
        <taxon>Endopterygota</taxon>
        <taxon>Coleoptera</taxon>
        <taxon>Polyphaga</taxon>
        <taxon>Elateriformia</taxon>
        <taxon>Elateroidea</taxon>
        <taxon>Lampyridae</taxon>
        <taxon>Lampyrinae</taxon>
        <taxon>Photinus</taxon>
    </lineage>
</organism>
<evidence type="ECO:0000259" key="5">
    <source>
        <dbReference type="Pfam" id="PF23322"/>
    </source>
</evidence>
<dbReference type="AlphaFoldDB" id="A0A5N4A5L3"/>
<keyword evidence="7" id="KW-1185">Reference proteome</keyword>
<protein>
    <recommendedName>
        <fullName evidence="5">AIP/AIPL N-terminal FKBP-type PPIase domain-containing protein</fullName>
    </recommendedName>
</protein>